<organism evidence="4 5">
    <name type="scientific">Candida maltosa (strain Xu316)</name>
    <name type="common">Yeast</name>
    <dbReference type="NCBI Taxonomy" id="1245528"/>
    <lineage>
        <taxon>Eukaryota</taxon>
        <taxon>Fungi</taxon>
        <taxon>Dikarya</taxon>
        <taxon>Ascomycota</taxon>
        <taxon>Saccharomycotina</taxon>
        <taxon>Pichiomycetes</taxon>
        <taxon>Debaryomycetaceae</taxon>
        <taxon>Candida/Lodderomyces clade</taxon>
        <taxon>Candida</taxon>
    </lineage>
</organism>
<dbReference type="InterPro" id="IPR021013">
    <property type="entry name" value="ATPase_Vma12"/>
</dbReference>
<evidence type="ECO:0000256" key="2">
    <source>
        <dbReference type="ARBA" id="ARBA00022842"/>
    </source>
</evidence>
<evidence type="ECO:0000256" key="1">
    <source>
        <dbReference type="ARBA" id="ARBA00022679"/>
    </source>
</evidence>
<dbReference type="Gene3D" id="3.40.1180.10">
    <property type="entry name" value="Decaprenyl diphosphate synthase-like"/>
    <property type="match status" value="1"/>
</dbReference>
<dbReference type="PANTHER" id="PTHR10291">
    <property type="entry name" value="DEHYDRODOLICHYL DIPHOSPHATE SYNTHASE FAMILY MEMBER"/>
    <property type="match status" value="1"/>
</dbReference>
<reference evidence="4 5" key="1">
    <citation type="submission" date="2013-02" db="EMBL/GenBank/DDBJ databases">
        <title>Genome sequence of Candida maltosa Xu316, a potential industrial strain for xylitol and ethanol production.</title>
        <authorList>
            <person name="Yu J."/>
            <person name="Wang Q."/>
            <person name="Geng X."/>
            <person name="Bao W."/>
            <person name="He P."/>
            <person name="Cai J."/>
        </authorList>
    </citation>
    <scope>NUCLEOTIDE SEQUENCE [LARGE SCALE GENOMIC DNA]</scope>
    <source>
        <strain evidence="5">Xu316</strain>
    </source>
</reference>
<evidence type="ECO:0000256" key="3">
    <source>
        <dbReference type="SAM" id="Phobius"/>
    </source>
</evidence>
<dbReference type="GO" id="GO:0005783">
    <property type="term" value="C:endoplasmic reticulum"/>
    <property type="evidence" value="ECO:0007669"/>
    <property type="project" value="TreeGrafter"/>
</dbReference>
<protein>
    <submittedName>
        <fullName evidence="4">Dehydrodolichyl diphosphate synthetase, putative</fullName>
    </submittedName>
</protein>
<dbReference type="GO" id="GO:0005811">
    <property type="term" value="C:lipid droplet"/>
    <property type="evidence" value="ECO:0007669"/>
    <property type="project" value="TreeGrafter"/>
</dbReference>
<dbReference type="AlphaFoldDB" id="M3HPS5"/>
<proteinExistence type="inferred from homology"/>
<dbReference type="InterPro" id="IPR001441">
    <property type="entry name" value="UPP_synth-like"/>
</dbReference>
<dbReference type="FunFam" id="3.40.1180.10:FF:000005">
    <property type="entry name" value="Alkyl transferase"/>
    <property type="match status" value="1"/>
</dbReference>
<dbReference type="STRING" id="1245528.M3HPS5"/>
<keyword evidence="3" id="KW-0472">Membrane</keyword>
<dbReference type="HOGENOM" id="CLU_519707_0_0_1"/>
<evidence type="ECO:0000313" key="4">
    <source>
        <dbReference type="EMBL" id="EMG49482.1"/>
    </source>
</evidence>
<dbReference type="Proteomes" id="UP000011777">
    <property type="component" value="Unassembled WGS sequence"/>
</dbReference>
<dbReference type="PROSITE" id="PS01066">
    <property type="entry name" value="UPP_SYNTHASE"/>
    <property type="match status" value="1"/>
</dbReference>
<keyword evidence="3" id="KW-1133">Transmembrane helix</keyword>
<dbReference type="PANTHER" id="PTHR10291:SF2">
    <property type="entry name" value="DEHYDRODOLICHYL DIPHOSPHATE SYNTHASE COMPLEX SUBUNIT SRT1"/>
    <property type="match status" value="1"/>
</dbReference>
<feature type="transmembrane region" description="Helical" evidence="3">
    <location>
        <begin position="161"/>
        <end position="182"/>
    </location>
</feature>
<dbReference type="GO" id="GO:1904423">
    <property type="term" value="C:dehydrodolichyl diphosphate synthase complex"/>
    <property type="evidence" value="ECO:0007669"/>
    <property type="project" value="TreeGrafter"/>
</dbReference>
<name>M3HPS5_CANMX</name>
<dbReference type="eggNOG" id="KOG1602">
    <property type="taxonomic scope" value="Eukaryota"/>
</dbReference>
<accession>M3HPS5</accession>
<dbReference type="Pfam" id="PF11712">
    <property type="entry name" value="Vma12"/>
    <property type="match status" value="1"/>
</dbReference>
<keyword evidence="3" id="KW-0812">Transmembrane</keyword>
<dbReference type="CDD" id="cd00475">
    <property type="entry name" value="Cis_IPPS"/>
    <property type="match status" value="1"/>
</dbReference>
<sequence>MTQFELTTKLKETITSSSLTASQKKDLLSESYISHKELAKFYQQCNPTSSLLDLIKQSKLYIAPYDTYTQPKTKEFLQSMERLRLEAKEQEYRKLINPTPQYTTLYDETITEENFSPQQATKELKNQLSTIVNILISVASVSYAIWYWTETSWGLPVSYRALLSVFFGLLVLVAEVVVYMGYLNKIEEARSKERKKKEVKKVSTIMALTNTRTYTVNALLALVFKFPLFAYIIGFIEDFVISIIKTGPIPKHVAMIMDGNRTYAKNHRLPLKEGHFAGANALVKVLETCYKVGIEQVTIYAFSLENFNRSKEEIDTLFGLLRDKLKMISEHEDSYARYNRVRIRIIGNRSFIPADILADLENIEEVTKDKTSKRTLNVCFPYTARDEITYAVKKIAEKRIAGDILSRDEITARTIEDNFYFGDAVPPLDILIRTSGHTRLSDFLLWQCTTECTIEFPDILWPDFGFISIMSILFKWSYYRTIQIEEEAIRGKNPHTQEIVPPVLLRELPHPPPATSVVQKQDSS</sequence>
<dbReference type="GO" id="GO:0045547">
    <property type="term" value="F:ditrans,polycis-polyprenyl diphosphate synthase [(2E,6E)-farnesyl diphosphate specific] activity"/>
    <property type="evidence" value="ECO:0007669"/>
    <property type="project" value="TreeGrafter"/>
</dbReference>
<dbReference type="GO" id="GO:0070072">
    <property type="term" value="P:vacuolar proton-transporting V-type ATPase complex assembly"/>
    <property type="evidence" value="ECO:0007669"/>
    <property type="project" value="InterPro"/>
</dbReference>
<dbReference type="GO" id="GO:0016094">
    <property type="term" value="P:polyprenol biosynthetic process"/>
    <property type="evidence" value="ECO:0007669"/>
    <property type="project" value="TreeGrafter"/>
</dbReference>
<keyword evidence="1" id="KW-0808">Transferase</keyword>
<keyword evidence="2" id="KW-0460">Magnesium</keyword>
<dbReference type="NCBIfam" id="TIGR00055">
    <property type="entry name" value="uppS"/>
    <property type="match status" value="1"/>
</dbReference>
<evidence type="ECO:0000313" key="5">
    <source>
        <dbReference type="Proteomes" id="UP000011777"/>
    </source>
</evidence>
<dbReference type="GO" id="GO:0016020">
    <property type="term" value="C:membrane"/>
    <property type="evidence" value="ECO:0007669"/>
    <property type="project" value="TreeGrafter"/>
</dbReference>
<feature type="transmembrane region" description="Helical" evidence="3">
    <location>
        <begin position="128"/>
        <end position="149"/>
    </location>
</feature>
<dbReference type="SUPFAM" id="SSF64005">
    <property type="entry name" value="Undecaprenyl diphosphate synthase"/>
    <property type="match status" value="1"/>
</dbReference>
<gene>
    <name evidence="4" type="ORF">G210_5744</name>
</gene>
<comment type="caution">
    <text evidence="4">The sequence shown here is derived from an EMBL/GenBank/DDBJ whole genome shotgun (WGS) entry which is preliminary data.</text>
</comment>
<dbReference type="InterPro" id="IPR036424">
    <property type="entry name" value="UPP_synth-like_sf"/>
</dbReference>
<dbReference type="EMBL" id="AOGT01000646">
    <property type="protein sequence ID" value="EMG49482.1"/>
    <property type="molecule type" value="Genomic_DNA"/>
</dbReference>
<dbReference type="OrthoDB" id="4173905at2759"/>
<dbReference type="Pfam" id="PF01255">
    <property type="entry name" value="Prenyltransf"/>
    <property type="match status" value="1"/>
</dbReference>
<keyword evidence="5" id="KW-1185">Reference proteome</keyword>
<dbReference type="InterPro" id="IPR018520">
    <property type="entry name" value="UPP_synth-like_CS"/>
</dbReference>
<dbReference type="HAMAP" id="MF_01139">
    <property type="entry name" value="ISPT"/>
    <property type="match status" value="1"/>
</dbReference>